<dbReference type="Proteomes" id="UP000056090">
    <property type="component" value="Chromosome"/>
</dbReference>
<protein>
    <submittedName>
        <fullName evidence="3">RND transporter</fullName>
    </submittedName>
</protein>
<dbReference type="KEGG" id="aal:EP13_01620"/>
<organism evidence="3 4">
    <name type="scientific">Alteromonas australica</name>
    <dbReference type="NCBI Taxonomy" id="589873"/>
    <lineage>
        <taxon>Bacteria</taxon>
        <taxon>Pseudomonadati</taxon>
        <taxon>Pseudomonadota</taxon>
        <taxon>Gammaproteobacteria</taxon>
        <taxon>Alteromonadales</taxon>
        <taxon>Alteromonadaceae</taxon>
        <taxon>Alteromonas/Salinimonas group</taxon>
        <taxon>Alteromonas</taxon>
    </lineage>
</organism>
<evidence type="ECO:0000313" key="3">
    <source>
        <dbReference type="EMBL" id="AIF97504.1"/>
    </source>
</evidence>
<comment type="similarity">
    <text evidence="1">Belongs to the outer membrane factor (OMF) (TC 1.B.17) family.</text>
</comment>
<dbReference type="InterPro" id="IPR010131">
    <property type="entry name" value="MdtP/NodT-like"/>
</dbReference>
<reference evidence="3 4" key="1">
    <citation type="submission" date="2014-06" db="EMBL/GenBank/DDBJ databases">
        <title>Genomes of Alteromonas australica, a world apart.</title>
        <authorList>
            <person name="Gonzaga A."/>
            <person name="Lopez-Perez M."/>
            <person name="Rodriguez-Valera F."/>
        </authorList>
    </citation>
    <scope>NUCLEOTIDE SEQUENCE [LARGE SCALE GENOMIC DNA]</scope>
    <source>
        <strain evidence="3 4">H 17</strain>
    </source>
</reference>
<keyword evidence="2" id="KW-0732">Signal</keyword>
<feature type="signal peptide" evidence="2">
    <location>
        <begin position="1"/>
        <end position="30"/>
    </location>
</feature>
<dbReference type="AlphaFoldDB" id="A0A075NSI6"/>
<dbReference type="EMBL" id="CP008849">
    <property type="protein sequence ID" value="AIF97504.1"/>
    <property type="molecule type" value="Genomic_DNA"/>
</dbReference>
<dbReference type="PANTHER" id="PTHR30203:SF24">
    <property type="entry name" value="BLR4935 PROTEIN"/>
    <property type="match status" value="1"/>
</dbReference>
<dbReference type="RefSeq" id="WP_014997014.1">
    <property type="nucleotide sequence ID" value="NZ_CBCSKJ010000005.1"/>
</dbReference>
<name>A0A075NSI6_9ALTE</name>
<sequence>MKISQFPVRKLTRAGILTSALMLSQANALAEQVTLDDAVQLTLNRHPSLLKFRPLTRALEGDRQQALLSPAYTVGANLENVMGTSSTSGVQAAEATISLSSVYELGGKKSARTKVVDARVALLDSEQYSVSLSLLGGLTRQYISSLAQQERLHIAERSVSLAEDALSVITNRIKSGATNEAEWFRAKSALNQAKLELAKAKVNEEVARQSLALFWQGNYEDITLTGSLNSPATNYSYDTLFKQFLSSSNAELLIRSLDLKDAEFQLAKSDNTADLSWSVGVRRNQGIQDTSLVFGASIPLFAEERNSGAVKSAIANKEVALLERDSKYLDVKAILFKATKRINFSSQAALHLEKEVMPDLKRALELTKEGYQKGIYTYQEWFASRDALLQSQRSLINYREATLLNEALIEQWTGQSLKSFTFNLQD</sequence>
<dbReference type="Gene3D" id="1.20.1600.10">
    <property type="entry name" value="Outer membrane efflux proteins (OEP)"/>
    <property type="match status" value="1"/>
</dbReference>
<dbReference type="PANTHER" id="PTHR30203">
    <property type="entry name" value="OUTER MEMBRANE CATION EFFLUX PROTEIN"/>
    <property type="match status" value="1"/>
</dbReference>
<evidence type="ECO:0000256" key="1">
    <source>
        <dbReference type="ARBA" id="ARBA00007613"/>
    </source>
</evidence>
<feature type="chain" id="PRO_5001707827" evidence="2">
    <location>
        <begin position="31"/>
        <end position="426"/>
    </location>
</feature>
<dbReference type="Pfam" id="PF02321">
    <property type="entry name" value="OEP"/>
    <property type="match status" value="2"/>
</dbReference>
<evidence type="ECO:0000313" key="4">
    <source>
        <dbReference type="Proteomes" id="UP000056090"/>
    </source>
</evidence>
<dbReference type="GO" id="GO:0015562">
    <property type="term" value="F:efflux transmembrane transporter activity"/>
    <property type="evidence" value="ECO:0007669"/>
    <property type="project" value="InterPro"/>
</dbReference>
<evidence type="ECO:0000256" key="2">
    <source>
        <dbReference type="SAM" id="SignalP"/>
    </source>
</evidence>
<proteinExistence type="inferred from homology"/>
<dbReference type="GeneID" id="78253643"/>
<dbReference type="eggNOG" id="COG1538">
    <property type="taxonomic scope" value="Bacteria"/>
</dbReference>
<keyword evidence="4" id="KW-1185">Reference proteome</keyword>
<dbReference type="InterPro" id="IPR003423">
    <property type="entry name" value="OMP_efflux"/>
</dbReference>
<gene>
    <name evidence="3" type="ORF">EP13_01620</name>
</gene>
<dbReference type="SUPFAM" id="SSF56954">
    <property type="entry name" value="Outer membrane efflux proteins (OEP)"/>
    <property type="match status" value="1"/>
</dbReference>
<accession>A0A075NSI6</accession>